<dbReference type="RefSeq" id="XP_008812058.1">
    <property type="nucleotide sequence ID" value="XM_008813836.4"/>
</dbReference>
<keyword evidence="4" id="KW-0862">Zinc</keyword>
<evidence type="ECO:0000256" key="3">
    <source>
        <dbReference type="ARBA" id="ARBA00022771"/>
    </source>
</evidence>
<accession>A0A8B7D313</accession>
<dbReference type="PROSITE" id="PS00344">
    <property type="entry name" value="GATA_ZN_FINGER_1"/>
    <property type="match status" value="1"/>
</dbReference>
<dbReference type="PANTHER" id="PTHR45658:SF37">
    <property type="entry name" value="GATA TRANSCRIPTION FACTOR 2-LIKE"/>
    <property type="match status" value="1"/>
</dbReference>
<feature type="domain" description="GATA-type" evidence="8">
    <location>
        <begin position="153"/>
        <end position="189"/>
    </location>
</feature>
<evidence type="ECO:0000256" key="7">
    <source>
        <dbReference type="SAM" id="MobiDB-lite"/>
    </source>
</evidence>
<evidence type="ECO:0000259" key="8">
    <source>
        <dbReference type="PROSITE" id="PS50114"/>
    </source>
</evidence>
<dbReference type="SMART" id="SM00401">
    <property type="entry name" value="ZnF_GATA"/>
    <property type="match status" value="1"/>
</dbReference>
<dbReference type="InterPro" id="IPR051140">
    <property type="entry name" value="GATA_TF"/>
</dbReference>
<dbReference type="GO" id="GO:0008270">
    <property type="term" value="F:zinc ion binding"/>
    <property type="evidence" value="ECO:0007669"/>
    <property type="project" value="UniProtKB-KW"/>
</dbReference>
<evidence type="ECO:0000313" key="10">
    <source>
        <dbReference type="RefSeq" id="XP_008812058.1"/>
    </source>
</evidence>
<dbReference type="CDD" id="cd00202">
    <property type="entry name" value="ZnF_GATA"/>
    <property type="match status" value="1"/>
</dbReference>
<dbReference type="GeneID" id="103723043"/>
<dbReference type="GO" id="GO:0005634">
    <property type="term" value="C:nucleus"/>
    <property type="evidence" value="ECO:0007669"/>
    <property type="project" value="TreeGrafter"/>
</dbReference>
<dbReference type="OrthoDB" id="2162994at2759"/>
<name>A0A8B7D313_PHODC</name>
<dbReference type="GO" id="GO:0043565">
    <property type="term" value="F:sequence-specific DNA binding"/>
    <property type="evidence" value="ECO:0007669"/>
    <property type="project" value="InterPro"/>
</dbReference>
<dbReference type="PROSITE" id="PS50114">
    <property type="entry name" value="GATA_ZN_FINGER_2"/>
    <property type="match status" value="1"/>
</dbReference>
<evidence type="ECO:0000256" key="1">
    <source>
        <dbReference type="ARBA" id="ARBA00005694"/>
    </source>
</evidence>
<evidence type="ECO:0000313" key="9">
    <source>
        <dbReference type="Proteomes" id="UP000228380"/>
    </source>
</evidence>
<protein>
    <submittedName>
        <fullName evidence="10">GATA transcription factor 2-like</fullName>
    </submittedName>
</protein>
<dbReference type="KEGG" id="pda:103723043"/>
<reference evidence="9" key="1">
    <citation type="journal article" date="2019" name="Nat. Commun.">
        <title>Genome-wide association mapping of date palm fruit traits.</title>
        <authorList>
            <person name="Hazzouri K.M."/>
            <person name="Gros-Balthazard M."/>
            <person name="Flowers J.M."/>
            <person name="Copetti D."/>
            <person name="Lemansour A."/>
            <person name="Lebrun M."/>
            <person name="Masmoudi K."/>
            <person name="Ferrand S."/>
            <person name="Dhar M.I."/>
            <person name="Fresquez Z.A."/>
            <person name="Rosas U."/>
            <person name="Zhang J."/>
            <person name="Talag J."/>
            <person name="Lee S."/>
            <person name="Kudrna D."/>
            <person name="Powell R.F."/>
            <person name="Leitch I.J."/>
            <person name="Krueger R.R."/>
            <person name="Wing R.A."/>
            <person name="Amiri K.M.A."/>
            <person name="Purugganan M.D."/>
        </authorList>
    </citation>
    <scope>NUCLEOTIDE SEQUENCE [LARGE SCALE GENOMIC DNA]</scope>
    <source>
        <strain evidence="9">cv. Khalas</strain>
    </source>
</reference>
<evidence type="ECO:0000256" key="2">
    <source>
        <dbReference type="ARBA" id="ARBA00022723"/>
    </source>
</evidence>
<dbReference type="Proteomes" id="UP000228380">
    <property type="component" value="Chromosome 16"/>
</dbReference>
<dbReference type="Pfam" id="PF00320">
    <property type="entry name" value="GATA"/>
    <property type="match status" value="1"/>
</dbReference>
<comment type="similarity">
    <text evidence="1">Belongs to the type IV zinc-finger family. Class A subfamily.</text>
</comment>
<dbReference type="AlphaFoldDB" id="A0A8B7D313"/>
<reference evidence="10" key="2">
    <citation type="submission" date="2025-08" db="UniProtKB">
        <authorList>
            <consortium name="RefSeq"/>
        </authorList>
    </citation>
    <scope>IDENTIFICATION</scope>
    <source>
        <tissue evidence="10">Young leaves</tissue>
    </source>
</reference>
<keyword evidence="2" id="KW-0479">Metal-binding</keyword>
<dbReference type="FunFam" id="3.30.50.10:FF:000018">
    <property type="entry name" value="GATA transcription factor"/>
    <property type="match status" value="1"/>
</dbReference>
<dbReference type="SUPFAM" id="SSF57716">
    <property type="entry name" value="Glucocorticoid receptor-like (DNA-binding domain)"/>
    <property type="match status" value="1"/>
</dbReference>
<dbReference type="GO" id="GO:0030154">
    <property type="term" value="P:cell differentiation"/>
    <property type="evidence" value="ECO:0007669"/>
    <property type="project" value="TreeGrafter"/>
</dbReference>
<sequence>MDISSNASVSGGPPAGPLLGEFVPGETTEGEEDVSLEWLSIYVEDCLSGTTSYTSQPLPPPTTISHDTPPPKPPTKTSSFRDLAIPAKARSKRRRVTTPKELTSQDPLLFHQTCWLADSELILPKKEQEDKAPAVELLVGGGGEAGEKMGKEQQQIRRCTHCLSHKTPQWRAGPLGPKTLCNACGVRFKSGRLLPEYRPAKSPTFVSYKHSNSHKKVMEMRMMAILSSQSN</sequence>
<keyword evidence="9" id="KW-1185">Reference proteome</keyword>
<organism evidence="9 10">
    <name type="scientific">Phoenix dactylifera</name>
    <name type="common">Date palm</name>
    <dbReference type="NCBI Taxonomy" id="42345"/>
    <lineage>
        <taxon>Eukaryota</taxon>
        <taxon>Viridiplantae</taxon>
        <taxon>Streptophyta</taxon>
        <taxon>Embryophyta</taxon>
        <taxon>Tracheophyta</taxon>
        <taxon>Spermatophyta</taxon>
        <taxon>Magnoliopsida</taxon>
        <taxon>Liliopsida</taxon>
        <taxon>Arecaceae</taxon>
        <taxon>Coryphoideae</taxon>
        <taxon>Phoeniceae</taxon>
        <taxon>Phoenix</taxon>
    </lineage>
</organism>
<feature type="compositionally biased region" description="Pro residues" evidence="7">
    <location>
        <begin position="57"/>
        <end position="74"/>
    </location>
</feature>
<evidence type="ECO:0000256" key="4">
    <source>
        <dbReference type="ARBA" id="ARBA00022833"/>
    </source>
</evidence>
<keyword evidence="3 6" id="KW-0863">Zinc-finger</keyword>
<keyword evidence="5" id="KW-0010">Activator</keyword>
<dbReference type="Gene3D" id="3.30.50.10">
    <property type="entry name" value="Erythroid Transcription Factor GATA-1, subunit A"/>
    <property type="match status" value="1"/>
</dbReference>
<feature type="region of interest" description="Disordered" evidence="7">
    <location>
        <begin position="1"/>
        <end position="31"/>
    </location>
</feature>
<dbReference type="InterPro" id="IPR000679">
    <property type="entry name" value="Znf_GATA"/>
</dbReference>
<evidence type="ECO:0000256" key="5">
    <source>
        <dbReference type="ARBA" id="ARBA00023159"/>
    </source>
</evidence>
<proteinExistence type="inferred from homology"/>
<dbReference type="PANTHER" id="PTHR45658">
    <property type="entry name" value="GATA TRANSCRIPTION FACTOR"/>
    <property type="match status" value="1"/>
</dbReference>
<gene>
    <name evidence="10" type="primary">LOC103723043</name>
</gene>
<feature type="region of interest" description="Disordered" evidence="7">
    <location>
        <begin position="50"/>
        <end position="80"/>
    </location>
</feature>
<dbReference type="InterPro" id="IPR013088">
    <property type="entry name" value="Znf_NHR/GATA"/>
</dbReference>
<evidence type="ECO:0000256" key="6">
    <source>
        <dbReference type="PROSITE-ProRule" id="PRU00094"/>
    </source>
</evidence>
<dbReference type="GO" id="GO:0006355">
    <property type="term" value="P:regulation of DNA-templated transcription"/>
    <property type="evidence" value="ECO:0007669"/>
    <property type="project" value="InterPro"/>
</dbReference>